<dbReference type="PROSITE" id="PS51186">
    <property type="entry name" value="GNAT"/>
    <property type="match status" value="1"/>
</dbReference>
<dbReference type="GO" id="GO:0016746">
    <property type="term" value="F:acyltransferase activity"/>
    <property type="evidence" value="ECO:0007669"/>
    <property type="project" value="UniProtKB-KW"/>
</dbReference>
<keyword evidence="2" id="KW-0012">Acyltransferase</keyword>
<organism evidence="4 5">
    <name type="scientific">Riccia fluitans</name>
    <dbReference type="NCBI Taxonomy" id="41844"/>
    <lineage>
        <taxon>Eukaryota</taxon>
        <taxon>Viridiplantae</taxon>
        <taxon>Streptophyta</taxon>
        <taxon>Embryophyta</taxon>
        <taxon>Marchantiophyta</taxon>
        <taxon>Marchantiopsida</taxon>
        <taxon>Marchantiidae</taxon>
        <taxon>Marchantiales</taxon>
        <taxon>Ricciaceae</taxon>
        <taxon>Riccia</taxon>
    </lineage>
</organism>
<comment type="caution">
    <text evidence="4">The sequence shown here is derived from an EMBL/GenBank/DDBJ whole genome shotgun (WGS) entry which is preliminary data.</text>
</comment>
<protein>
    <recommendedName>
        <fullName evidence="3">N-acetyltransferase domain-containing protein</fullName>
    </recommendedName>
</protein>
<feature type="domain" description="N-acetyltransferase" evidence="3">
    <location>
        <begin position="149"/>
        <end position="296"/>
    </location>
</feature>
<dbReference type="InterPro" id="IPR045039">
    <property type="entry name" value="NSI-like"/>
</dbReference>
<gene>
    <name evidence="4" type="ORF">R1flu_006673</name>
</gene>
<name>A0ABD1YWP5_9MARC</name>
<dbReference type="CDD" id="cd04301">
    <property type="entry name" value="NAT_SF"/>
    <property type="match status" value="1"/>
</dbReference>
<evidence type="ECO:0000256" key="2">
    <source>
        <dbReference type="ARBA" id="ARBA00023315"/>
    </source>
</evidence>
<evidence type="ECO:0000256" key="1">
    <source>
        <dbReference type="ARBA" id="ARBA00022679"/>
    </source>
</evidence>
<dbReference type="InterPro" id="IPR000182">
    <property type="entry name" value="GNAT_dom"/>
</dbReference>
<keyword evidence="5" id="KW-1185">Reference proteome</keyword>
<dbReference type="AlphaFoldDB" id="A0ABD1YWP5"/>
<dbReference type="PANTHER" id="PTHR43626">
    <property type="entry name" value="ACYL-COA N-ACYLTRANSFERASE"/>
    <property type="match status" value="1"/>
</dbReference>
<dbReference type="Pfam" id="PF00583">
    <property type="entry name" value="Acetyltransf_1"/>
    <property type="match status" value="1"/>
</dbReference>
<proteinExistence type="predicted"/>
<keyword evidence="1" id="KW-0808">Transferase</keyword>
<sequence length="311" mass="34230">MELPMAQAAGCLRFSPSALIWGRCSGVPTTRGIGSDSLPEKHRVSGAGPLRNLKKSESLLVRSITGPGASFVAFSELLLLQSSSFLLRPATLSIRWDPVGGNSMHCRSKHGNLFTCFAAEGSSQNQPTTSVTQKPVWPFLLPRPFIYSSSFSDVDPAQLSELWATTLRVNRDPKKILKALRHSYAFIVVLAEVDEALPSGVDTRLKTVGIGRAISDGTFIATICDVAVDPAYQRRGIGRRIVKKLVENMKKTGGPSGYAVFPPPIARRFFWMIGFRSDKKYKMMAFRGKEDVRLLEKPESVEKELLVTEAE</sequence>
<dbReference type="PANTHER" id="PTHR43626:SF4">
    <property type="entry name" value="GCN5-RELATED N-ACETYLTRANSFERASE 2, CHLOROPLASTIC"/>
    <property type="match status" value="1"/>
</dbReference>
<accession>A0ABD1YWP5</accession>
<dbReference type="InterPro" id="IPR016181">
    <property type="entry name" value="Acyl_CoA_acyltransferase"/>
</dbReference>
<dbReference type="SUPFAM" id="SSF55729">
    <property type="entry name" value="Acyl-CoA N-acyltransferases (Nat)"/>
    <property type="match status" value="1"/>
</dbReference>
<reference evidence="4 5" key="1">
    <citation type="submission" date="2024-09" db="EMBL/GenBank/DDBJ databases">
        <title>Chromosome-scale assembly of Riccia fluitans.</title>
        <authorList>
            <person name="Paukszto L."/>
            <person name="Sawicki J."/>
            <person name="Karawczyk K."/>
            <person name="Piernik-Szablinska J."/>
            <person name="Szczecinska M."/>
            <person name="Mazdziarz M."/>
        </authorList>
    </citation>
    <scope>NUCLEOTIDE SEQUENCE [LARGE SCALE GENOMIC DNA]</scope>
    <source>
        <strain evidence="4">Rf_01</strain>
        <tissue evidence="4">Aerial parts of the thallus</tissue>
    </source>
</reference>
<dbReference type="Proteomes" id="UP001605036">
    <property type="component" value="Unassembled WGS sequence"/>
</dbReference>
<dbReference type="Gene3D" id="3.40.630.30">
    <property type="match status" value="1"/>
</dbReference>
<evidence type="ECO:0000313" key="5">
    <source>
        <dbReference type="Proteomes" id="UP001605036"/>
    </source>
</evidence>
<evidence type="ECO:0000259" key="3">
    <source>
        <dbReference type="PROSITE" id="PS51186"/>
    </source>
</evidence>
<evidence type="ECO:0000313" key="4">
    <source>
        <dbReference type="EMBL" id="KAL2635194.1"/>
    </source>
</evidence>
<dbReference type="EMBL" id="JBHFFA010000003">
    <property type="protein sequence ID" value="KAL2635194.1"/>
    <property type="molecule type" value="Genomic_DNA"/>
</dbReference>